<reference evidence="6" key="1">
    <citation type="submission" date="2023-05" db="EMBL/GenBank/DDBJ databases">
        <title>High-quality long-read genome of Scophthalmus maximus.</title>
        <authorList>
            <person name="Lien S."/>
            <person name="Martinez P."/>
        </authorList>
    </citation>
    <scope>NUCLEOTIDE SEQUENCE [LARGE SCALE GENOMIC DNA]</scope>
</reference>
<gene>
    <name evidence="6" type="primary">dnd1</name>
</gene>
<dbReference type="InterPro" id="IPR000504">
    <property type="entry name" value="RRM_dom"/>
</dbReference>
<feature type="region of interest" description="Disordered" evidence="3">
    <location>
        <begin position="240"/>
        <end position="307"/>
    </location>
</feature>
<feature type="transmembrane region" description="Helical" evidence="4">
    <location>
        <begin position="361"/>
        <end position="382"/>
    </location>
</feature>
<organism evidence="6 7">
    <name type="scientific">Scophthalmus maximus</name>
    <name type="common">Turbot</name>
    <name type="synonym">Psetta maxima</name>
    <dbReference type="NCBI Taxonomy" id="52904"/>
    <lineage>
        <taxon>Eukaryota</taxon>
        <taxon>Metazoa</taxon>
        <taxon>Chordata</taxon>
        <taxon>Craniata</taxon>
        <taxon>Vertebrata</taxon>
        <taxon>Euteleostomi</taxon>
        <taxon>Actinopterygii</taxon>
        <taxon>Neopterygii</taxon>
        <taxon>Teleostei</taxon>
        <taxon>Neoteleostei</taxon>
        <taxon>Acanthomorphata</taxon>
        <taxon>Carangaria</taxon>
        <taxon>Pleuronectiformes</taxon>
        <taxon>Pleuronectoidei</taxon>
        <taxon>Scophthalmidae</taxon>
        <taxon>Scophthalmus</taxon>
    </lineage>
</organism>
<evidence type="ECO:0000259" key="5">
    <source>
        <dbReference type="PROSITE" id="PS50102"/>
    </source>
</evidence>
<dbReference type="Pfam" id="PF00076">
    <property type="entry name" value="RRM_1"/>
    <property type="match status" value="1"/>
</dbReference>
<dbReference type="SUPFAM" id="SSF54928">
    <property type="entry name" value="RNA-binding domain, RBD"/>
    <property type="match status" value="1"/>
</dbReference>
<dbReference type="InterPro" id="IPR012677">
    <property type="entry name" value="Nucleotide-bd_a/b_plait_sf"/>
</dbReference>
<evidence type="ECO:0000256" key="4">
    <source>
        <dbReference type="SAM" id="Phobius"/>
    </source>
</evidence>
<dbReference type="InterPro" id="IPR035979">
    <property type="entry name" value="RBD_domain_sf"/>
</dbReference>
<dbReference type="SMART" id="SM00360">
    <property type="entry name" value="RRM"/>
    <property type="match status" value="1"/>
</dbReference>
<evidence type="ECO:0000313" key="6">
    <source>
        <dbReference type="Ensembl" id="ENSSMAP00000024197.2"/>
    </source>
</evidence>
<sequence length="392" mass="42687">MTDREAPGNTAVVELEVMEAQKSQVLNLERVRALDTWLKITNTKLTQVNGQRKYGGPPEVWDGPIPGAHCEVFISQIPRDAYEDLLIPVFSSVGPLWEFRLMMNFSGQNRGFAYAKYSSSSVAAEAIRLLHGHILEPGSHISVRHSIEKRHLCIGELPAATKQEDLLKILRMLAEGVERVSLKAGPGIEGMCAIVAFSSHHTASMAKKMLEEAFKKEFALSISVKWQSTVKLSQDELLPPKKPLKTHLASPLKPPRHILNSPQPSVPPPCLASRPVNPPGFSRAVGGPTAPPHPHPPCHSASTSSSKGHLVSAPSPVMLLHKACEVTGVGRLRRSRSCTGFTTACRPSERLIRLLQAPPAALLNTMLVLLRFVGLLISACFYSSSSRIACLV</sequence>
<dbReference type="GeneTree" id="ENSGT00940000159225"/>
<dbReference type="Ensembl" id="ENSSMAT00000024490.2">
    <property type="protein sequence ID" value="ENSSMAP00000024197.2"/>
    <property type="gene ID" value="ENSSMAG00000014775.2"/>
</dbReference>
<dbReference type="GO" id="GO:0003723">
    <property type="term" value="F:RNA binding"/>
    <property type="evidence" value="ECO:0007669"/>
    <property type="project" value="UniProtKB-UniRule"/>
</dbReference>
<dbReference type="Gene3D" id="3.30.70.330">
    <property type="match status" value="2"/>
</dbReference>
<reference evidence="6" key="2">
    <citation type="submission" date="2025-08" db="UniProtKB">
        <authorList>
            <consortium name="Ensembl"/>
        </authorList>
    </citation>
    <scope>IDENTIFICATION</scope>
</reference>
<dbReference type="AlphaFoldDB" id="A0A8D3AVG0"/>
<evidence type="ECO:0000256" key="2">
    <source>
        <dbReference type="PROSITE-ProRule" id="PRU00176"/>
    </source>
</evidence>
<proteinExistence type="predicted"/>
<protein>
    <recommendedName>
        <fullName evidence="5">RRM domain-containing protein</fullName>
    </recommendedName>
</protein>
<name>A0A8D3AVG0_SCOMX</name>
<dbReference type="Proteomes" id="UP000694558">
    <property type="component" value="Chromosome 13"/>
</dbReference>
<keyword evidence="4" id="KW-0812">Transmembrane</keyword>
<accession>A0A8D3AVG0</accession>
<keyword evidence="4" id="KW-1133">Transmembrane helix</keyword>
<evidence type="ECO:0000313" key="7">
    <source>
        <dbReference type="Proteomes" id="UP000694558"/>
    </source>
</evidence>
<keyword evidence="1 2" id="KW-0694">RNA-binding</keyword>
<dbReference type="PANTHER" id="PTHR21245">
    <property type="entry name" value="HETEROGENEOUS NUCLEAR RIBONUCLEOPROTEIN"/>
    <property type="match status" value="1"/>
</dbReference>
<evidence type="ECO:0000256" key="3">
    <source>
        <dbReference type="SAM" id="MobiDB-lite"/>
    </source>
</evidence>
<dbReference type="PROSITE" id="PS50102">
    <property type="entry name" value="RRM"/>
    <property type="match status" value="1"/>
</dbReference>
<feature type="domain" description="RRM" evidence="5">
    <location>
        <begin position="70"/>
        <end position="148"/>
    </location>
</feature>
<keyword evidence="4" id="KW-0472">Membrane</keyword>
<evidence type="ECO:0000256" key="1">
    <source>
        <dbReference type="ARBA" id="ARBA00022884"/>
    </source>
</evidence>